<feature type="chain" id="PRO_5018283591" evidence="11">
    <location>
        <begin position="26"/>
        <end position="111"/>
    </location>
</feature>
<keyword evidence="8 10" id="KW-0408">Iron</keyword>
<keyword evidence="6 10" id="KW-0479">Metal-binding</keyword>
<organism evidence="13 14">
    <name type="scientific">Okeania hirsuta</name>
    <dbReference type="NCBI Taxonomy" id="1458930"/>
    <lineage>
        <taxon>Bacteria</taxon>
        <taxon>Bacillati</taxon>
        <taxon>Cyanobacteriota</taxon>
        <taxon>Cyanophyceae</taxon>
        <taxon>Oscillatoriophycideae</taxon>
        <taxon>Oscillatoriales</taxon>
        <taxon>Microcoleaceae</taxon>
        <taxon>Okeania</taxon>
    </lineage>
</organism>
<dbReference type="InterPro" id="IPR009056">
    <property type="entry name" value="Cyt_c-like_dom"/>
</dbReference>
<comment type="subcellular location">
    <subcellularLocation>
        <location evidence="1">Cellular thylakoid lumen</location>
    </subcellularLocation>
</comment>
<dbReference type="NCBIfam" id="NF045930">
    <property type="entry name" value="Cytc6PetJCyano"/>
    <property type="match status" value="1"/>
</dbReference>
<dbReference type="Pfam" id="PF13442">
    <property type="entry name" value="Cytochrome_CBB3"/>
    <property type="match status" value="1"/>
</dbReference>
<dbReference type="Proteomes" id="UP000269154">
    <property type="component" value="Unassembled WGS sequence"/>
</dbReference>
<dbReference type="InterPro" id="IPR008168">
    <property type="entry name" value="Cyt_C_IC"/>
</dbReference>
<evidence type="ECO:0000256" key="6">
    <source>
        <dbReference type="ARBA" id="ARBA00022723"/>
    </source>
</evidence>
<name>A0A3N6QYR8_9CYAN</name>
<dbReference type="OrthoDB" id="5570429at2"/>
<evidence type="ECO:0000256" key="1">
    <source>
        <dbReference type="ARBA" id="ARBA00004518"/>
    </source>
</evidence>
<dbReference type="EMBL" id="RCBY01000040">
    <property type="protein sequence ID" value="RQH46425.1"/>
    <property type="molecule type" value="Genomic_DNA"/>
</dbReference>
<evidence type="ECO:0000256" key="5">
    <source>
        <dbReference type="ARBA" id="ARBA00022617"/>
    </source>
</evidence>
<dbReference type="InterPro" id="IPR023655">
    <property type="entry name" value="Cyt_C6"/>
</dbReference>
<accession>A0A3N6QYR8</accession>
<feature type="signal peptide" evidence="11">
    <location>
        <begin position="1"/>
        <end position="25"/>
    </location>
</feature>
<evidence type="ECO:0000256" key="10">
    <source>
        <dbReference type="PROSITE-ProRule" id="PRU00433"/>
    </source>
</evidence>
<evidence type="ECO:0000313" key="13">
    <source>
        <dbReference type="EMBL" id="RQH46425.1"/>
    </source>
</evidence>
<proteinExistence type="inferred from homology"/>
<dbReference type="InterPro" id="IPR036909">
    <property type="entry name" value="Cyt_c-like_dom_sf"/>
</dbReference>
<keyword evidence="5 10" id="KW-0349">Heme</keyword>
<keyword evidence="4" id="KW-0602">Photosynthesis</keyword>
<gene>
    <name evidence="13" type="ORF">D5R40_09695</name>
</gene>
<evidence type="ECO:0000256" key="3">
    <source>
        <dbReference type="ARBA" id="ARBA00022448"/>
    </source>
</evidence>
<keyword evidence="3" id="KW-0813">Transport</keyword>
<evidence type="ECO:0000256" key="8">
    <source>
        <dbReference type="ARBA" id="ARBA00023004"/>
    </source>
</evidence>
<evidence type="ECO:0000256" key="4">
    <source>
        <dbReference type="ARBA" id="ARBA00022531"/>
    </source>
</evidence>
<reference evidence="13 14" key="1">
    <citation type="journal article" date="2018" name="ACS Chem. Biol.">
        <title>Ketoreductase domain dysfunction expands chemodiversity: malyngamide biosynthesis in the cyanobacterium Okeania hirsuta.</title>
        <authorList>
            <person name="Moss N.A."/>
            <person name="Leao T."/>
            <person name="Rankin M."/>
            <person name="McCullough T.M."/>
            <person name="Qu P."/>
            <person name="Korobeynikov A."/>
            <person name="Smith J.L."/>
            <person name="Gerwick L."/>
            <person name="Gerwick W.H."/>
        </authorList>
    </citation>
    <scope>NUCLEOTIDE SEQUENCE [LARGE SCALE GENOMIC DNA]</scope>
    <source>
        <strain evidence="13 14">PAB10Feb10-1</strain>
    </source>
</reference>
<dbReference type="GO" id="GO:0005506">
    <property type="term" value="F:iron ion binding"/>
    <property type="evidence" value="ECO:0007669"/>
    <property type="project" value="InterPro"/>
</dbReference>
<dbReference type="RefSeq" id="WP_124145319.1">
    <property type="nucleotide sequence ID" value="NZ_CAWOKI010000078.1"/>
</dbReference>
<dbReference type="SUPFAM" id="SSF46626">
    <property type="entry name" value="Cytochrome c"/>
    <property type="match status" value="1"/>
</dbReference>
<dbReference type="PANTHER" id="PTHR34688">
    <property type="entry name" value="CYTOCHROME C6, CHLOROPLASTIC"/>
    <property type="match status" value="1"/>
</dbReference>
<dbReference type="GO" id="GO:0031979">
    <property type="term" value="C:plasma membrane-derived thylakoid lumen"/>
    <property type="evidence" value="ECO:0007669"/>
    <property type="project" value="UniProtKB-SubCell"/>
</dbReference>
<feature type="domain" description="Cytochrome c" evidence="12">
    <location>
        <begin position="26"/>
        <end position="106"/>
    </location>
</feature>
<evidence type="ECO:0000259" key="12">
    <source>
        <dbReference type="PROSITE" id="PS51007"/>
    </source>
</evidence>
<evidence type="ECO:0000256" key="9">
    <source>
        <dbReference type="ARBA" id="ARBA00023078"/>
    </source>
</evidence>
<keyword evidence="7" id="KW-0249">Electron transport</keyword>
<comment type="similarity">
    <text evidence="2">Belongs to the cytochrome c family. PetJ subfamily.</text>
</comment>
<keyword evidence="9" id="KW-0793">Thylakoid</keyword>
<evidence type="ECO:0000256" key="2">
    <source>
        <dbReference type="ARBA" id="ARBA00009650"/>
    </source>
</evidence>
<dbReference type="PANTHER" id="PTHR34688:SF2">
    <property type="entry name" value="CYTOCHROME C6, CHLOROPLASTIC"/>
    <property type="match status" value="1"/>
</dbReference>
<dbReference type="GO" id="GO:0015979">
    <property type="term" value="P:photosynthesis"/>
    <property type="evidence" value="ECO:0007669"/>
    <property type="project" value="UniProtKB-KW"/>
</dbReference>
<dbReference type="Gene3D" id="1.10.760.10">
    <property type="entry name" value="Cytochrome c-like domain"/>
    <property type="match status" value="1"/>
</dbReference>
<protein>
    <submittedName>
        <fullName evidence="13">Cytochrome C6</fullName>
    </submittedName>
</protein>
<keyword evidence="14" id="KW-1185">Reference proteome</keyword>
<dbReference type="AlphaFoldDB" id="A0A3N6QYR8"/>
<sequence length="111" mass="12479">MKKIITVCLLIFTLINFIEIPPALAAETAKGAEIFQINCAGCHAGGGNIVRWWKNLKIRTLKRNKLDSVEAIAYLVKNGKNNMSAYKDRLTETEIETVSDYVLKQAENGWH</sequence>
<dbReference type="GO" id="GO:0009055">
    <property type="term" value="F:electron transfer activity"/>
    <property type="evidence" value="ECO:0007669"/>
    <property type="project" value="InterPro"/>
</dbReference>
<comment type="caution">
    <text evidence="13">The sequence shown here is derived from an EMBL/GenBank/DDBJ whole genome shotgun (WGS) entry which is preliminary data.</text>
</comment>
<evidence type="ECO:0000313" key="14">
    <source>
        <dbReference type="Proteomes" id="UP000269154"/>
    </source>
</evidence>
<dbReference type="PROSITE" id="PS51007">
    <property type="entry name" value="CYTC"/>
    <property type="match status" value="1"/>
</dbReference>
<evidence type="ECO:0000256" key="11">
    <source>
        <dbReference type="SAM" id="SignalP"/>
    </source>
</evidence>
<dbReference type="GO" id="GO:0020037">
    <property type="term" value="F:heme binding"/>
    <property type="evidence" value="ECO:0007669"/>
    <property type="project" value="InterPro"/>
</dbReference>
<evidence type="ECO:0000256" key="7">
    <source>
        <dbReference type="ARBA" id="ARBA00022982"/>
    </source>
</evidence>
<keyword evidence="11" id="KW-0732">Signal</keyword>
<dbReference type="PRINTS" id="PR00605">
    <property type="entry name" value="CYTCHROMECIC"/>
</dbReference>